<dbReference type="EMBL" id="JYNZ01000003">
    <property type="protein sequence ID" value="KXK27023.1"/>
    <property type="molecule type" value="Genomic_DNA"/>
</dbReference>
<comment type="caution">
    <text evidence="2">The sequence shown here is derived from an EMBL/GenBank/DDBJ whole genome shotgun (WGS) entry which is preliminary data.</text>
</comment>
<dbReference type="Proteomes" id="UP000070457">
    <property type="component" value="Unassembled WGS sequence"/>
</dbReference>
<feature type="compositionally biased region" description="Basic and acidic residues" evidence="1">
    <location>
        <begin position="33"/>
        <end position="45"/>
    </location>
</feature>
<name>A0A136LZF2_9BACT</name>
<dbReference type="Gene3D" id="1.10.3710.10">
    <property type="entry name" value="DNA polymerase III clamp loader subunits, C-terminal domain"/>
    <property type="match status" value="1"/>
</dbReference>
<accession>A0A136LZF2</accession>
<evidence type="ECO:0000313" key="2">
    <source>
        <dbReference type="EMBL" id="KXK27023.1"/>
    </source>
</evidence>
<sequence length="45" mass="5723">MKQFDYGKGHVRYPWMQERESGERPDQQYLPDNLKDRDYYRPDWK</sequence>
<feature type="region of interest" description="Disordered" evidence="1">
    <location>
        <begin position="17"/>
        <end position="45"/>
    </location>
</feature>
<evidence type="ECO:0008006" key="4">
    <source>
        <dbReference type="Google" id="ProtNLM"/>
    </source>
</evidence>
<evidence type="ECO:0000256" key="1">
    <source>
        <dbReference type="SAM" id="MobiDB-lite"/>
    </source>
</evidence>
<evidence type="ECO:0000313" key="3">
    <source>
        <dbReference type="Proteomes" id="UP000070457"/>
    </source>
</evidence>
<dbReference type="STRING" id="1617426.TR69_WS6001001049"/>
<organism evidence="2 3">
    <name type="scientific">candidate division WS6 bacterium OLB20</name>
    <dbReference type="NCBI Taxonomy" id="1617426"/>
    <lineage>
        <taxon>Bacteria</taxon>
        <taxon>Candidatus Dojkabacteria</taxon>
    </lineage>
</organism>
<reference evidence="2 3" key="1">
    <citation type="submission" date="2015-02" db="EMBL/GenBank/DDBJ databases">
        <title>Improved understanding of the partial-nitritation anammox process through 23 genomes representing the majority of the microbial community.</title>
        <authorList>
            <person name="Speth D.R."/>
            <person name="In T Zandt M."/>
            <person name="Guerrero Cruz S."/>
            <person name="Jetten M.S."/>
            <person name="Dutilh B.E."/>
        </authorList>
    </citation>
    <scope>NUCLEOTIDE SEQUENCE [LARGE SCALE GENOMIC DNA]</scope>
    <source>
        <strain evidence="2">OLB20</strain>
    </source>
</reference>
<feature type="compositionally biased region" description="Basic and acidic residues" evidence="1">
    <location>
        <begin position="17"/>
        <end position="26"/>
    </location>
</feature>
<gene>
    <name evidence="2" type="ORF">TR69_WS6001001049</name>
</gene>
<protein>
    <recommendedName>
        <fullName evidence="4">MgsA AAA+ ATPase C-terminal domain-containing protein</fullName>
    </recommendedName>
</protein>
<dbReference type="AlphaFoldDB" id="A0A136LZF2"/>
<proteinExistence type="predicted"/>